<feature type="domain" description="Peptidase C1A papain C-terminal" evidence="1">
    <location>
        <begin position="107"/>
        <end position="188"/>
    </location>
</feature>
<dbReference type="Proteomes" id="UP000663175">
    <property type="component" value="Segment"/>
</dbReference>
<dbReference type="Gene3D" id="3.90.70.10">
    <property type="entry name" value="Cysteine proteinases"/>
    <property type="match status" value="1"/>
</dbReference>
<evidence type="ECO:0000259" key="1">
    <source>
        <dbReference type="Pfam" id="PF00112"/>
    </source>
</evidence>
<dbReference type="EMBL" id="MT701593">
    <property type="protein sequence ID" value="QPB09601.1"/>
    <property type="molecule type" value="Genomic_DNA"/>
</dbReference>
<dbReference type="GO" id="GO:0006508">
    <property type="term" value="P:proteolysis"/>
    <property type="evidence" value="ECO:0007669"/>
    <property type="project" value="UniProtKB-KW"/>
</dbReference>
<dbReference type="GO" id="GO:0001897">
    <property type="term" value="P:symbiont-mediated cytolysis of host cell"/>
    <property type="evidence" value="ECO:0007669"/>
    <property type="project" value="UniProtKB-ARBA"/>
</dbReference>
<dbReference type="InterPro" id="IPR038765">
    <property type="entry name" value="Papain-like_cys_pep_sf"/>
</dbReference>
<proteinExistence type="predicted"/>
<dbReference type="SUPFAM" id="SSF54001">
    <property type="entry name" value="Cysteine proteinases"/>
    <property type="match status" value="1"/>
</dbReference>
<organism evidence="2 3">
    <name type="scientific">Streptomyces phage Sycamore</name>
    <dbReference type="NCBI Taxonomy" id="2767589"/>
    <lineage>
        <taxon>Viruses</taxon>
        <taxon>Duplodnaviria</taxon>
        <taxon>Heunggongvirae</taxon>
        <taxon>Uroviricota</taxon>
        <taxon>Caudoviricetes</taxon>
        <taxon>Colingsworthviridae</taxon>
        <taxon>Sycamorevirus</taxon>
        <taxon>Sycamorevirus sycamore</taxon>
    </lineage>
</organism>
<protein>
    <submittedName>
        <fullName evidence="2">Cysteine protease</fullName>
    </submittedName>
</protein>
<keyword evidence="2" id="KW-0645">Protease</keyword>
<dbReference type="Pfam" id="PF00112">
    <property type="entry name" value="Peptidase_C1"/>
    <property type="match status" value="1"/>
</dbReference>
<evidence type="ECO:0000313" key="3">
    <source>
        <dbReference type="Proteomes" id="UP000663175"/>
    </source>
</evidence>
<gene>
    <name evidence="2" type="ORF">CPT_Sycamore_066</name>
</gene>
<keyword evidence="3" id="KW-1185">Reference proteome</keyword>
<dbReference type="InterPro" id="IPR000668">
    <property type="entry name" value="Peptidase_C1A_C"/>
</dbReference>
<reference evidence="2" key="1">
    <citation type="submission" date="2020-07" db="EMBL/GenBank/DDBJ databases">
        <title>Complete genome sequence of Streptomyces phage Sycamore.</title>
        <authorList>
            <person name="Zhang X.-H."/>
            <person name="Rivera M."/>
            <person name="Marquez A."/>
            <person name="Clark J.D."/>
            <person name="Hernandez I."/>
            <person name="Liu M."/>
            <person name="Burrowes B.H."/>
        </authorList>
    </citation>
    <scope>NUCLEOTIDE SEQUENCE</scope>
</reference>
<evidence type="ECO:0000313" key="2">
    <source>
        <dbReference type="EMBL" id="QPB09601.1"/>
    </source>
</evidence>
<accession>A0A873WPK1</accession>
<keyword evidence="2" id="KW-0378">Hydrolase</keyword>
<sequence>MNTVSWVRRIPIHTQGRTGSCTGHTLAGILGTDSTGRKGSTSVSVTADPFGVFTAGRYPLDELFAVRAYSLATRLDNISGDYPRTDTGSNGLGAAKAATALGLLADYAHVRSLDALKDALQSGPVMWGTFWYQSMFRVDRRGFLNVDKSSRRLGGHELIISGYSPERDYFTIQNSWGPRWAVKGFAFVSGADMAWLLSQYADITVPVFPR</sequence>
<dbReference type="GO" id="GO:0008234">
    <property type="term" value="F:cysteine-type peptidase activity"/>
    <property type="evidence" value="ECO:0007669"/>
    <property type="project" value="InterPro"/>
</dbReference>
<name>A0A873WPK1_9CAUD</name>